<dbReference type="STRING" id="383372.Rcas_0807"/>
<dbReference type="AlphaFoldDB" id="A7NHH7"/>
<dbReference type="Proteomes" id="UP000000263">
    <property type="component" value="Chromosome"/>
</dbReference>
<dbReference type="Pfam" id="PF00107">
    <property type="entry name" value="ADH_zinc_N"/>
    <property type="match status" value="1"/>
</dbReference>
<dbReference type="SUPFAM" id="SSF50129">
    <property type="entry name" value="GroES-like"/>
    <property type="match status" value="1"/>
</dbReference>
<name>A7NHH7_ROSCS</name>
<gene>
    <name evidence="4" type="ordered locus">Rcas_0807</name>
</gene>
<dbReference type="OrthoDB" id="9769198at2"/>
<dbReference type="RefSeq" id="WP_012119354.1">
    <property type="nucleotide sequence ID" value="NC_009767.1"/>
</dbReference>
<dbReference type="KEGG" id="rca:Rcas_0807"/>
<dbReference type="Gene3D" id="3.90.180.10">
    <property type="entry name" value="Medium-chain alcohol dehydrogenases, catalytic domain"/>
    <property type="match status" value="1"/>
</dbReference>
<keyword evidence="5" id="KW-1185">Reference proteome</keyword>
<evidence type="ECO:0000259" key="3">
    <source>
        <dbReference type="Pfam" id="PF08240"/>
    </source>
</evidence>
<dbReference type="Gene3D" id="3.40.50.720">
    <property type="entry name" value="NAD(P)-binding Rossmann-like Domain"/>
    <property type="match status" value="1"/>
</dbReference>
<organism evidence="4 5">
    <name type="scientific">Roseiflexus castenholzii (strain DSM 13941 / HLO8)</name>
    <dbReference type="NCBI Taxonomy" id="383372"/>
    <lineage>
        <taxon>Bacteria</taxon>
        <taxon>Bacillati</taxon>
        <taxon>Chloroflexota</taxon>
        <taxon>Chloroflexia</taxon>
        <taxon>Chloroflexales</taxon>
        <taxon>Roseiflexineae</taxon>
        <taxon>Roseiflexaceae</taxon>
        <taxon>Roseiflexus</taxon>
    </lineage>
</organism>
<evidence type="ECO:0000259" key="2">
    <source>
        <dbReference type="Pfam" id="PF00107"/>
    </source>
</evidence>
<dbReference type="eggNOG" id="COG1063">
    <property type="taxonomic scope" value="Bacteria"/>
</dbReference>
<sequence length="346" mass="36393">MQSKTMAALVWLGPRKMELRHEPVPTPGPGEVLVAVAAVGICGSELSGYLGQNSLRRPPLIMGHEAAGRIAFDYDTPLSDGSPARAGARVTFNPLLTCGVCDLCRAGRSNLCRNRQLISAHRPGAFAEYVSVPARLCVPLPDHVSLTLGSLTEPLACSVRAVAHAGAPRRLVILGAGPIGLLCLVAARAAGIESILVSDVSDRRLAVARAWGATATVNARGHVLAAVQEFAPGGADAAIDAVGLTVTREQAVRAVIPGGRVVFIGLHEEESMVAANYIVRQEITVTGSFTYSDADFTRALDLLATGWVTLDDDWLEERPLAAGPAAFEELLAGTTRAAKIVLQMRE</sequence>
<feature type="domain" description="Alcohol dehydrogenase-like C-terminal" evidence="2">
    <location>
        <begin position="178"/>
        <end position="304"/>
    </location>
</feature>
<dbReference type="PANTHER" id="PTHR43401:SF2">
    <property type="entry name" value="L-THREONINE 3-DEHYDROGENASE"/>
    <property type="match status" value="1"/>
</dbReference>
<dbReference type="InterPro" id="IPR013154">
    <property type="entry name" value="ADH-like_N"/>
</dbReference>
<protein>
    <submittedName>
        <fullName evidence="4">Alcohol dehydrogenase GroES domain protein</fullName>
    </submittedName>
</protein>
<reference evidence="4 5" key="1">
    <citation type="submission" date="2007-08" db="EMBL/GenBank/DDBJ databases">
        <title>Complete sequence of Roseiflexus castenholzii DSM 13941.</title>
        <authorList>
            <consortium name="US DOE Joint Genome Institute"/>
            <person name="Copeland A."/>
            <person name="Lucas S."/>
            <person name="Lapidus A."/>
            <person name="Barry K."/>
            <person name="Glavina del Rio T."/>
            <person name="Dalin E."/>
            <person name="Tice H."/>
            <person name="Pitluck S."/>
            <person name="Thompson L.S."/>
            <person name="Brettin T."/>
            <person name="Bruce D."/>
            <person name="Detter J.C."/>
            <person name="Han C."/>
            <person name="Tapia R."/>
            <person name="Schmutz J."/>
            <person name="Larimer F."/>
            <person name="Land M."/>
            <person name="Hauser L."/>
            <person name="Kyrpides N."/>
            <person name="Mikhailova N."/>
            <person name="Bryant D.A."/>
            <person name="Hanada S."/>
            <person name="Tsukatani Y."/>
            <person name="Richardson P."/>
        </authorList>
    </citation>
    <scope>NUCLEOTIDE SEQUENCE [LARGE SCALE GENOMIC DNA]</scope>
    <source>
        <strain evidence="5">DSM 13941 / HLO8</strain>
    </source>
</reference>
<dbReference type="InterPro" id="IPR050129">
    <property type="entry name" value="Zn_alcohol_dh"/>
</dbReference>
<evidence type="ECO:0000256" key="1">
    <source>
        <dbReference type="ARBA" id="ARBA00023002"/>
    </source>
</evidence>
<dbReference type="SUPFAM" id="SSF51735">
    <property type="entry name" value="NAD(P)-binding Rossmann-fold domains"/>
    <property type="match status" value="1"/>
</dbReference>
<dbReference type="InterPro" id="IPR013149">
    <property type="entry name" value="ADH-like_C"/>
</dbReference>
<dbReference type="PANTHER" id="PTHR43401">
    <property type="entry name" value="L-THREONINE 3-DEHYDROGENASE"/>
    <property type="match status" value="1"/>
</dbReference>
<dbReference type="Pfam" id="PF08240">
    <property type="entry name" value="ADH_N"/>
    <property type="match status" value="1"/>
</dbReference>
<dbReference type="EMBL" id="CP000804">
    <property type="protein sequence ID" value="ABU56924.1"/>
    <property type="molecule type" value="Genomic_DNA"/>
</dbReference>
<dbReference type="GO" id="GO:0016491">
    <property type="term" value="F:oxidoreductase activity"/>
    <property type="evidence" value="ECO:0007669"/>
    <property type="project" value="UniProtKB-KW"/>
</dbReference>
<evidence type="ECO:0000313" key="5">
    <source>
        <dbReference type="Proteomes" id="UP000000263"/>
    </source>
</evidence>
<dbReference type="InterPro" id="IPR011032">
    <property type="entry name" value="GroES-like_sf"/>
</dbReference>
<evidence type="ECO:0000313" key="4">
    <source>
        <dbReference type="EMBL" id="ABU56924.1"/>
    </source>
</evidence>
<dbReference type="InterPro" id="IPR036291">
    <property type="entry name" value="NAD(P)-bd_dom_sf"/>
</dbReference>
<dbReference type="CDD" id="cd08236">
    <property type="entry name" value="sugar_DH"/>
    <property type="match status" value="1"/>
</dbReference>
<dbReference type="HOGENOM" id="CLU_026673_11_0_0"/>
<proteinExistence type="predicted"/>
<keyword evidence="1" id="KW-0560">Oxidoreductase</keyword>
<feature type="domain" description="Alcohol dehydrogenase-like N-terminal" evidence="3">
    <location>
        <begin position="28"/>
        <end position="142"/>
    </location>
</feature>
<accession>A7NHH7</accession>